<dbReference type="Proteomes" id="UP000263232">
    <property type="component" value="Chromosome"/>
</dbReference>
<dbReference type="GO" id="GO:0008234">
    <property type="term" value="F:cysteine-type peptidase activity"/>
    <property type="evidence" value="ECO:0007669"/>
    <property type="project" value="UniProtKB-KW"/>
</dbReference>
<evidence type="ECO:0000256" key="2">
    <source>
        <dbReference type="ARBA" id="ARBA00022670"/>
    </source>
</evidence>
<protein>
    <recommendedName>
        <fullName evidence="6">Ribosomal processing cysteine protease Prp</fullName>
    </recommendedName>
</protein>
<reference evidence="7 8" key="1">
    <citation type="submission" date="2017-09" db="EMBL/GenBank/DDBJ databases">
        <title>Complete genome sequence of Oxytococcus suis strain ZY16052.</title>
        <authorList>
            <person name="Li F."/>
        </authorList>
    </citation>
    <scope>NUCLEOTIDE SEQUENCE [LARGE SCALE GENOMIC DNA]</scope>
    <source>
        <strain evidence="7 8">ZY16052</strain>
    </source>
</reference>
<dbReference type="GO" id="GO:0042254">
    <property type="term" value="P:ribosome biogenesis"/>
    <property type="evidence" value="ECO:0007669"/>
    <property type="project" value="UniProtKB-KW"/>
</dbReference>
<dbReference type="PANTHER" id="PTHR39178:SF1">
    <property type="entry name" value="RIBOSOMAL-PROCESSING CYSTEINE PROTEASE PRP"/>
    <property type="match status" value="1"/>
</dbReference>
<evidence type="ECO:0000313" key="8">
    <source>
        <dbReference type="Proteomes" id="UP000263232"/>
    </source>
</evidence>
<dbReference type="GO" id="GO:0006508">
    <property type="term" value="P:proteolysis"/>
    <property type="evidence" value="ECO:0007669"/>
    <property type="project" value="UniProtKB-KW"/>
</dbReference>
<dbReference type="AlphaFoldDB" id="A0A347WLB2"/>
<evidence type="ECO:0000256" key="3">
    <source>
        <dbReference type="ARBA" id="ARBA00022801"/>
    </source>
</evidence>
<dbReference type="OrthoDB" id="48998at2"/>
<dbReference type="InterPro" id="IPR036764">
    <property type="entry name" value="Peptidase_Prp_sf"/>
</dbReference>
<dbReference type="CDD" id="cd16332">
    <property type="entry name" value="Prp-like"/>
    <property type="match status" value="1"/>
</dbReference>
<keyword evidence="4" id="KW-0788">Thiol protease</keyword>
<sequence>MIDIKFTLDKEGYVETLEMTGHAGYGEHGYDIVCAAVSSQVISVENSLQALLGIPVETEVNEIEGGYLKLRMPKLEGKPLEAAHLLMQHLHLAFDVISESYPEFVHVQDKPSTK</sequence>
<keyword evidence="3" id="KW-0378">Hydrolase</keyword>
<evidence type="ECO:0000256" key="6">
    <source>
        <dbReference type="ARBA" id="ARBA00044538"/>
    </source>
</evidence>
<accession>A0A347WLB2</accession>
<dbReference type="Pfam" id="PF04327">
    <property type="entry name" value="Peptidase_Prp"/>
    <property type="match status" value="1"/>
</dbReference>
<dbReference type="SUPFAM" id="SSF118010">
    <property type="entry name" value="TM1457-like"/>
    <property type="match status" value="1"/>
</dbReference>
<evidence type="ECO:0000256" key="4">
    <source>
        <dbReference type="ARBA" id="ARBA00022807"/>
    </source>
</evidence>
<name>A0A347WLB2_9LACT</name>
<dbReference type="InterPro" id="IPR007422">
    <property type="entry name" value="Peptidase_Prp"/>
</dbReference>
<proteinExistence type="inferred from homology"/>
<keyword evidence="8" id="KW-1185">Reference proteome</keyword>
<evidence type="ECO:0000256" key="5">
    <source>
        <dbReference type="ARBA" id="ARBA00044503"/>
    </source>
</evidence>
<gene>
    <name evidence="7" type="ORF">CL176_07580</name>
</gene>
<keyword evidence="2 7" id="KW-0645">Protease</keyword>
<dbReference type="EMBL" id="CP023434">
    <property type="protein sequence ID" value="AXY25869.1"/>
    <property type="molecule type" value="Genomic_DNA"/>
</dbReference>
<evidence type="ECO:0000313" key="7">
    <source>
        <dbReference type="EMBL" id="AXY25869.1"/>
    </source>
</evidence>
<dbReference type="Gene3D" id="3.30.70.1490">
    <property type="entry name" value="Cysteine protease Prp"/>
    <property type="match status" value="1"/>
</dbReference>
<dbReference type="RefSeq" id="WP_118990769.1">
    <property type="nucleotide sequence ID" value="NZ_CP023434.1"/>
</dbReference>
<dbReference type="PANTHER" id="PTHR39178">
    <property type="entry name" value="HYPOTHETICAL RIBOSOME-ASSOCIATED PROTEIN"/>
    <property type="match status" value="1"/>
</dbReference>
<dbReference type="KEGG" id="abae:CL176_07580"/>
<organism evidence="7 8">
    <name type="scientific">Suicoccus acidiformans</name>
    <dbReference type="NCBI Taxonomy" id="2036206"/>
    <lineage>
        <taxon>Bacteria</taxon>
        <taxon>Bacillati</taxon>
        <taxon>Bacillota</taxon>
        <taxon>Bacilli</taxon>
        <taxon>Lactobacillales</taxon>
        <taxon>Aerococcaceae</taxon>
        <taxon>Suicoccus</taxon>
    </lineage>
</organism>
<comment type="similarity">
    <text evidence="5">Belongs to the Prp family.</text>
</comment>
<evidence type="ECO:0000256" key="1">
    <source>
        <dbReference type="ARBA" id="ARBA00022517"/>
    </source>
</evidence>
<keyword evidence="1" id="KW-0690">Ribosome biogenesis</keyword>